<reference evidence="1" key="2">
    <citation type="journal article" date="2015" name="Fish Shellfish Immunol.">
        <title>Early steps in the European eel (Anguilla anguilla)-Vibrio vulnificus interaction in the gills: Role of the RtxA13 toxin.</title>
        <authorList>
            <person name="Callol A."/>
            <person name="Pajuelo D."/>
            <person name="Ebbesson L."/>
            <person name="Teles M."/>
            <person name="MacKenzie S."/>
            <person name="Amaro C."/>
        </authorList>
    </citation>
    <scope>NUCLEOTIDE SEQUENCE</scope>
</reference>
<accession>A0A0E9VKE4</accession>
<name>A0A0E9VKE4_ANGAN</name>
<dbReference type="AlphaFoldDB" id="A0A0E9VKE4"/>
<reference evidence="1" key="1">
    <citation type="submission" date="2014-11" db="EMBL/GenBank/DDBJ databases">
        <authorList>
            <person name="Amaro Gonzalez C."/>
        </authorList>
    </citation>
    <scope>NUCLEOTIDE SEQUENCE</scope>
</reference>
<proteinExistence type="predicted"/>
<evidence type="ECO:0000313" key="1">
    <source>
        <dbReference type="EMBL" id="JAH77708.1"/>
    </source>
</evidence>
<organism evidence="1">
    <name type="scientific">Anguilla anguilla</name>
    <name type="common">European freshwater eel</name>
    <name type="synonym">Muraena anguilla</name>
    <dbReference type="NCBI Taxonomy" id="7936"/>
    <lineage>
        <taxon>Eukaryota</taxon>
        <taxon>Metazoa</taxon>
        <taxon>Chordata</taxon>
        <taxon>Craniata</taxon>
        <taxon>Vertebrata</taxon>
        <taxon>Euteleostomi</taxon>
        <taxon>Actinopterygii</taxon>
        <taxon>Neopterygii</taxon>
        <taxon>Teleostei</taxon>
        <taxon>Anguilliformes</taxon>
        <taxon>Anguillidae</taxon>
        <taxon>Anguilla</taxon>
    </lineage>
</organism>
<protein>
    <submittedName>
        <fullName evidence="1">Uncharacterized protein</fullName>
    </submittedName>
</protein>
<sequence>MQKTVHIHSLGPRTVKGDISNNISQLIQCVIFKYLNTQNKA</sequence>
<dbReference type="EMBL" id="GBXM01030869">
    <property type="protein sequence ID" value="JAH77708.1"/>
    <property type="molecule type" value="Transcribed_RNA"/>
</dbReference>